<keyword evidence="1" id="KW-1133">Transmembrane helix</keyword>
<gene>
    <name evidence="2" type="ORF">AMS66_24920</name>
</gene>
<evidence type="ECO:0000313" key="2">
    <source>
        <dbReference type="EMBL" id="KOY13671.1"/>
    </source>
</evidence>
<dbReference type="Proteomes" id="UP000037688">
    <property type="component" value="Unassembled WGS sequence"/>
</dbReference>
<sequence>MKTGINSYIITDTATIPWRKESLFVEVNRSLLKGLAWGVAFSCPLWIAIIGWLRLMGWMY</sequence>
<dbReference type="AlphaFoldDB" id="A0A0N0C310"/>
<dbReference type="PATRIC" id="fig|1705561.3.peg.5221"/>
<keyword evidence="3" id="KW-1185">Reference proteome</keyword>
<dbReference type="OrthoDB" id="2629391at2"/>
<proteinExistence type="predicted"/>
<protein>
    <submittedName>
        <fullName evidence="2">Uncharacterized protein</fullName>
    </submittedName>
</protein>
<feature type="transmembrane region" description="Helical" evidence="1">
    <location>
        <begin position="35"/>
        <end position="55"/>
    </location>
</feature>
<organism evidence="2 3">
    <name type="scientific">Paenibacillus xylanivorans</name>
    <dbReference type="NCBI Taxonomy" id="1705561"/>
    <lineage>
        <taxon>Bacteria</taxon>
        <taxon>Bacillati</taxon>
        <taxon>Bacillota</taxon>
        <taxon>Bacilli</taxon>
        <taxon>Bacillales</taxon>
        <taxon>Paenibacillaceae</taxon>
        <taxon>Paenibacillus</taxon>
    </lineage>
</organism>
<name>A0A0N0C310_9BACL</name>
<comment type="caution">
    <text evidence="2">The sequence shown here is derived from an EMBL/GenBank/DDBJ whole genome shotgun (WGS) entry which is preliminary data.</text>
</comment>
<evidence type="ECO:0000313" key="3">
    <source>
        <dbReference type="Proteomes" id="UP000037688"/>
    </source>
</evidence>
<dbReference type="GeneID" id="97134805"/>
<reference evidence="2 3" key="1">
    <citation type="submission" date="2015-08" db="EMBL/GenBank/DDBJ databases">
        <title>Draft genome sequence of cellulolytic and xylanolytic Paenibacillus sp. A59, isolated from a decaying forest soil from Patagonia, Argentina.</title>
        <authorList>
            <person name="Ghio S."/>
            <person name="Caceres A.M."/>
            <person name="Talia P."/>
            <person name="Grasso D."/>
            <person name="Campos E."/>
        </authorList>
    </citation>
    <scope>NUCLEOTIDE SEQUENCE [LARGE SCALE GENOMIC DNA]</scope>
    <source>
        <strain evidence="2 3">A59</strain>
    </source>
</reference>
<accession>A0A0N0C310</accession>
<keyword evidence="1" id="KW-0472">Membrane</keyword>
<dbReference type="EMBL" id="LITU01000078">
    <property type="protein sequence ID" value="KOY13671.1"/>
    <property type="molecule type" value="Genomic_DNA"/>
</dbReference>
<keyword evidence="1" id="KW-0812">Transmembrane</keyword>
<dbReference type="RefSeq" id="WP_024632483.1">
    <property type="nucleotide sequence ID" value="NZ_LITU01000078.1"/>
</dbReference>
<evidence type="ECO:0000256" key="1">
    <source>
        <dbReference type="SAM" id="Phobius"/>
    </source>
</evidence>